<evidence type="ECO:0000313" key="3">
    <source>
        <dbReference type="Proteomes" id="UP000032120"/>
    </source>
</evidence>
<dbReference type="OrthoDB" id="4399269at2"/>
<feature type="transmembrane region" description="Helical" evidence="1">
    <location>
        <begin position="47"/>
        <end position="70"/>
    </location>
</feature>
<feature type="transmembrane region" description="Helical" evidence="1">
    <location>
        <begin position="143"/>
        <end position="166"/>
    </location>
</feature>
<evidence type="ECO:0000256" key="1">
    <source>
        <dbReference type="SAM" id="Phobius"/>
    </source>
</evidence>
<dbReference type="Proteomes" id="UP000032120">
    <property type="component" value="Unassembled WGS sequence"/>
</dbReference>
<gene>
    <name evidence="2" type="ORF">SD72_14180</name>
</gene>
<evidence type="ECO:0008006" key="4">
    <source>
        <dbReference type="Google" id="ProtNLM"/>
    </source>
</evidence>
<accession>A0A0D0H3B9</accession>
<feature type="transmembrane region" description="Helical" evidence="1">
    <location>
        <begin position="178"/>
        <end position="205"/>
    </location>
</feature>
<reference evidence="2 3" key="1">
    <citation type="submission" date="2015-01" db="EMBL/GenBank/DDBJ databases">
        <title>Draft genome sequence of Leucobacter komagatae strain VKM ST2845.</title>
        <authorList>
            <person name="Karlyshev A.V."/>
            <person name="Kudryashova E.B."/>
        </authorList>
    </citation>
    <scope>NUCLEOTIDE SEQUENCE [LARGE SCALE GENOMIC DNA]</scope>
    <source>
        <strain evidence="2 3">VKM ST2845</strain>
    </source>
</reference>
<keyword evidence="1" id="KW-0472">Membrane</keyword>
<keyword evidence="3" id="KW-1185">Reference proteome</keyword>
<keyword evidence="1" id="KW-0812">Transmembrane</keyword>
<feature type="transmembrane region" description="Helical" evidence="1">
    <location>
        <begin position="96"/>
        <end position="123"/>
    </location>
</feature>
<proteinExistence type="predicted"/>
<comment type="caution">
    <text evidence="2">The sequence shown here is derived from an EMBL/GenBank/DDBJ whole genome shotgun (WGS) entry which is preliminary data.</text>
</comment>
<protein>
    <recommendedName>
        <fullName evidence="4">ABC transporter permease</fullName>
    </recommendedName>
</protein>
<dbReference type="AlphaFoldDB" id="A0A0D0H3B9"/>
<dbReference type="EMBL" id="JXSQ01000027">
    <property type="protein sequence ID" value="KIP51640.1"/>
    <property type="molecule type" value="Genomic_DNA"/>
</dbReference>
<dbReference type="RefSeq" id="WP_042545118.1">
    <property type="nucleotide sequence ID" value="NZ_JXSQ01000027.1"/>
</dbReference>
<name>A0A0D0H3B9_9MICO</name>
<organism evidence="2 3">
    <name type="scientific">Leucobacter komagatae</name>
    <dbReference type="NCBI Taxonomy" id="55969"/>
    <lineage>
        <taxon>Bacteria</taxon>
        <taxon>Bacillati</taxon>
        <taxon>Actinomycetota</taxon>
        <taxon>Actinomycetes</taxon>
        <taxon>Micrococcales</taxon>
        <taxon>Microbacteriaceae</taxon>
        <taxon>Leucobacter</taxon>
    </lineage>
</organism>
<sequence>MIGTLFAQEFRTTKRTLLPAVGIMLLAIIVFLAIAALRVPFIGGLSFGLGIGVTLVFTPVVLAVLVANYWRTMYGAEGYFTMTLPVRGSAIYAGKVLHGLVVSLAALLITLGGLALAAIAFALMKGQGAFDFLREALTTIDPWMAWFLGVALALQLVFAVIAGATAMSVGAEARFNHLGFGAPVIGTIVLYFVMQIVNLAALLFIPLGIRMTGPDAGSLVAEGMLTDFMAAIADPAANATPSVLGLGVFIVPLIAAVLLWWWGARSVDRRTSLR</sequence>
<keyword evidence="1" id="KW-1133">Transmembrane helix</keyword>
<feature type="transmembrane region" description="Helical" evidence="1">
    <location>
        <begin position="21"/>
        <end position="41"/>
    </location>
</feature>
<evidence type="ECO:0000313" key="2">
    <source>
        <dbReference type="EMBL" id="KIP51640.1"/>
    </source>
</evidence>
<feature type="transmembrane region" description="Helical" evidence="1">
    <location>
        <begin position="243"/>
        <end position="264"/>
    </location>
</feature>